<dbReference type="RefSeq" id="WP_315946493.1">
    <property type="nucleotide sequence ID" value="NZ_JAWCUA010000007.1"/>
</dbReference>
<dbReference type="PANTHER" id="PTHR40036">
    <property type="entry name" value="MACROCIN O-METHYLTRANSFERASE"/>
    <property type="match status" value="1"/>
</dbReference>
<dbReference type="GO" id="GO:0032259">
    <property type="term" value="P:methylation"/>
    <property type="evidence" value="ECO:0007669"/>
    <property type="project" value="UniProtKB-KW"/>
</dbReference>
<dbReference type="InterPro" id="IPR008884">
    <property type="entry name" value="TylF_MeTrfase"/>
</dbReference>
<dbReference type="PANTHER" id="PTHR40036:SF1">
    <property type="entry name" value="MACROCIN O-METHYLTRANSFERASE"/>
    <property type="match status" value="1"/>
</dbReference>
<evidence type="ECO:0000313" key="1">
    <source>
        <dbReference type="EMBL" id="MDU0112803.1"/>
    </source>
</evidence>
<protein>
    <submittedName>
        <fullName evidence="1">TylF/MycF/NovP-related O-methyltransferase</fullName>
        <ecNumber evidence="1">2.1.1.-</ecNumber>
    </submittedName>
</protein>
<accession>A0ABU3QZF2</accession>
<keyword evidence="1" id="KW-0808">Transferase</keyword>
<dbReference type="InterPro" id="IPR029063">
    <property type="entry name" value="SAM-dependent_MTases_sf"/>
</dbReference>
<name>A0ABU3QZF2_9GAMM</name>
<sequence length="254" mass="29229">MEKQQFNYKGRDQRRWDVLERLTKEHDLSLEDVLKNFPAFLRRRELPRFLAHYELFKHVIDLPGCVLEMGVSKGVSLITWANLMETFCPGDRTRFVYGFDHFQGLQDFSEKDGHPEQGSTVGNEVGGWQAPEALAKTLVELFNEDTMPPNIDRVKIVDGDIFDTLPKFLEQQPGLKISLLHMDVDLYNVTKYCLNELYDKVCTGGVIIFDEYGLVPWQGETSAVDEFFKEKGIAPVFKKFPFSATPSGYFIKQD</sequence>
<keyword evidence="2" id="KW-1185">Reference proteome</keyword>
<dbReference type="Proteomes" id="UP001257914">
    <property type="component" value="Unassembled WGS sequence"/>
</dbReference>
<dbReference type="Pfam" id="PF05711">
    <property type="entry name" value="TylF"/>
    <property type="match status" value="1"/>
</dbReference>
<keyword evidence="1" id="KW-0489">Methyltransferase</keyword>
<dbReference type="Gene3D" id="3.40.50.150">
    <property type="entry name" value="Vaccinia Virus protein VP39"/>
    <property type="match status" value="1"/>
</dbReference>
<gene>
    <name evidence="1" type="ORF">RT723_07275</name>
</gene>
<evidence type="ECO:0000313" key="2">
    <source>
        <dbReference type="Proteomes" id="UP001257914"/>
    </source>
</evidence>
<dbReference type="EC" id="2.1.1.-" evidence="1"/>
<dbReference type="GO" id="GO:0008168">
    <property type="term" value="F:methyltransferase activity"/>
    <property type="evidence" value="ECO:0007669"/>
    <property type="project" value="UniProtKB-KW"/>
</dbReference>
<reference evidence="1 2" key="1">
    <citation type="submission" date="2023-10" db="EMBL/GenBank/DDBJ databases">
        <title>Psychrosphaera aquimaarina strain SW33 isolated from seawater.</title>
        <authorList>
            <person name="Bayburt H."/>
            <person name="Kim J.M."/>
            <person name="Choi B.J."/>
            <person name="Jeon C.O."/>
        </authorList>
    </citation>
    <scope>NUCLEOTIDE SEQUENCE [LARGE SCALE GENOMIC DNA]</scope>
    <source>
        <strain evidence="1 2">KCTC 52743</strain>
    </source>
</reference>
<dbReference type="SUPFAM" id="SSF53335">
    <property type="entry name" value="S-adenosyl-L-methionine-dependent methyltransferases"/>
    <property type="match status" value="1"/>
</dbReference>
<proteinExistence type="predicted"/>
<comment type="caution">
    <text evidence="1">The sequence shown here is derived from an EMBL/GenBank/DDBJ whole genome shotgun (WGS) entry which is preliminary data.</text>
</comment>
<dbReference type="EMBL" id="JAWCUA010000007">
    <property type="protein sequence ID" value="MDU0112803.1"/>
    <property type="molecule type" value="Genomic_DNA"/>
</dbReference>
<organism evidence="1 2">
    <name type="scientific">Psychrosphaera aquimarina</name>
    <dbReference type="NCBI Taxonomy" id="2044854"/>
    <lineage>
        <taxon>Bacteria</taxon>
        <taxon>Pseudomonadati</taxon>
        <taxon>Pseudomonadota</taxon>
        <taxon>Gammaproteobacteria</taxon>
        <taxon>Alteromonadales</taxon>
        <taxon>Pseudoalteromonadaceae</taxon>
        <taxon>Psychrosphaera</taxon>
    </lineage>
</organism>